<sequence>MSSVGLDEGSPYVLFSMWTLYHYFRNPSEEYNAKQCKEIFNKICLNAYPNYRLLDHSVPKSLFITWKKKKKRSLPFSNDDDYALRGCIGTFAKLPLLEGIYKYTLIAALEDSRFPSIEEKELPRLKCTCNILHSFTTIYSNKSNHKNGNINDWIIGKHGIELKYRDPISKSIVSATFLPEVMKEQGWDKHTTFEYLIEKAGCLTNISTVLDNYEKYFVEVIRYEGMESSMDYHAFQKYLDHLESALE</sequence>
<reference evidence="2 3" key="1">
    <citation type="journal article" date="2011" name="Proc. Natl. Acad. Sci. U.S.A.">
        <title>Evolutionary erosion of yeast sex chromosomes by mating-type switching accidents.</title>
        <authorList>
            <person name="Gordon J.L."/>
            <person name="Armisen D."/>
            <person name="Proux-Wera E."/>
            <person name="Oheigeartaigh S.S."/>
            <person name="Byrne K.P."/>
            <person name="Wolfe K.H."/>
        </authorList>
    </citation>
    <scope>NUCLEOTIDE SEQUENCE [LARGE SCALE GENOMIC DNA]</scope>
    <source>
        <strain evidence="3">ATCC 24235 / CBS 4417 / NBRC 1672 / NRRL Y-8282 / UCD 70-5</strain>
    </source>
</reference>
<dbReference type="Proteomes" id="UP000005666">
    <property type="component" value="Chromosome 7"/>
</dbReference>
<keyword evidence="3" id="KW-1185">Reference proteome</keyword>
<dbReference type="PANTHER" id="PTHR13016">
    <property type="entry name" value="AMMECR1 HOMOLOG"/>
    <property type="match status" value="1"/>
</dbReference>
<name>G8BVF9_TETPH</name>
<dbReference type="Pfam" id="PF01871">
    <property type="entry name" value="AMMECR1"/>
    <property type="match status" value="1"/>
</dbReference>
<dbReference type="STRING" id="1071381.G8BVF9"/>
<evidence type="ECO:0000313" key="3">
    <source>
        <dbReference type="Proteomes" id="UP000005666"/>
    </source>
</evidence>
<dbReference type="Gene3D" id="3.30.700.20">
    <property type="entry name" value="Hypothetical protein ph0010, domain 1"/>
    <property type="match status" value="1"/>
</dbReference>
<protein>
    <recommendedName>
        <fullName evidence="1">AMMECR1 domain-containing protein</fullName>
    </recommendedName>
</protein>
<gene>
    <name evidence="2" type="primary">TPHA0G00510</name>
    <name evidence="2" type="ordered locus">TPHA_0G00510</name>
</gene>
<evidence type="ECO:0000313" key="2">
    <source>
        <dbReference type="EMBL" id="CCE63887.1"/>
    </source>
</evidence>
<dbReference type="InterPro" id="IPR036071">
    <property type="entry name" value="AMMECR1_dom_sf"/>
</dbReference>
<dbReference type="InterPro" id="IPR027485">
    <property type="entry name" value="AMMECR1_N"/>
</dbReference>
<proteinExistence type="predicted"/>
<dbReference type="NCBIfam" id="TIGR00296">
    <property type="entry name" value="TIGR00296 family protein"/>
    <property type="match status" value="1"/>
</dbReference>
<dbReference type="GeneID" id="11533579"/>
<dbReference type="HOGENOM" id="CLU_052828_3_0_1"/>
<dbReference type="eggNOG" id="KOG3274">
    <property type="taxonomic scope" value="Eukaryota"/>
</dbReference>
<dbReference type="OMA" id="LFITWNK"/>
<accession>G8BVF9</accession>
<dbReference type="SUPFAM" id="SSF143447">
    <property type="entry name" value="AMMECR1-like"/>
    <property type="match status" value="1"/>
</dbReference>
<organism evidence="2 3">
    <name type="scientific">Tetrapisispora phaffii (strain ATCC 24235 / CBS 4417 / NBRC 1672 / NRRL Y-8282 / UCD 70-5)</name>
    <name type="common">Yeast</name>
    <name type="synonym">Fabospora phaffii</name>
    <dbReference type="NCBI Taxonomy" id="1071381"/>
    <lineage>
        <taxon>Eukaryota</taxon>
        <taxon>Fungi</taxon>
        <taxon>Dikarya</taxon>
        <taxon>Ascomycota</taxon>
        <taxon>Saccharomycotina</taxon>
        <taxon>Saccharomycetes</taxon>
        <taxon>Saccharomycetales</taxon>
        <taxon>Saccharomycetaceae</taxon>
        <taxon>Tetrapisispora</taxon>
    </lineage>
</organism>
<dbReference type="AlphaFoldDB" id="G8BVF9"/>
<dbReference type="PANTHER" id="PTHR13016:SF0">
    <property type="entry name" value="AMME SYNDROME CANDIDATE GENE 1 PROTEIN"/>
    <property type="match status" value="1"/>
</dbReference>
<feature type="domain" description="AMMECR1" evidence="1">
    <location>
        <begin position="7"/>
        <end position="239"/>
    </location>
</feature>
<dbReference type="PROSITE" id="PS51112">
    <property type="entry name" value="AMMECR1"/>
    <property type="match status" value="1"/>
</dbReference>
<dbReference type="InterPro" id="IPR002733">
    <property type="entry name" value="AMMECR1_domain"/>
</dbReference>
<dbReference type="RefSeq" id="XP_003686321.1">
    <property type="nucleotide sequence ID" value="XM_003686273.1"/>
</dbReference>
<dbReference type="OrthoDB" id="24630at2759"/>
<evidence type="ECO:0000259" key="1">
    <source>
        <dbReference type="PROSITE" id="PS51112"/>
    </source>
</evidence>
<dbReference type="InterPro" id="IPR023473">
    <property type="entry name" value="AMMECR1"/>
</dbReference>
<dbReference type="EMBL" id="HE612862">
    <property type="protein sequence ID" value="CCE63887.1"/>
    <property type="molecule type" value="Genomic_DNA"/>
</dbReference>
<dbReference type="KEGG" id="tpf:TPHA_0G00510"/>